<sequence length="301" mass="32918">MRLLQLLVLLIAFSSQASAIPRLYDTYGENVDQRRQQSSSNSSWLLSKDSFGTGVDHLALFSSMKGSQGVLFGGMATFDVYHLQNFNTQASYSYMCVANHQGDDYSTENVVAAGWMVSPTSYVDSETHFYTLWTADGYKSVGCYNLDCDGFVPVQNAPITPGDTLDLAKGKINITIKIFKNKVDGDWWLYFGYDNHKLSAVGYWPKSIFTTMVDHANLIQWGGYTFSETGVASPAMGNGHWPGKDSAAVRGVRFVDDSGNGYKIDPWPGALGASISHKECYGAAVSGDEMFYYGGPGGCTK</sequence>
<name>A0ACD5X8W4_AVESA</name>
<keyword evidence="2" id="KW-1185">Reference proteome</keyword>
<dbReference type="Proteomes" id="UP001732700">
    <property type="component" value="Chromosome 4D"/>
</dbReference>
<organism evidence="1 2">
    <name type="scientific">Avena sativa</name>
    <name type="common">Oat</name>
    <dbReference type="NCBI Taxonomy" id="4498"/>
    <lineage>
        <taxon>Eukaryota</taxon>
        <taxon>Viridiplantae</taxon>
        <taxon>Streptophyta</taxon>
        <taxon>Embryophyta</taxon>
        <taxon>Tracheophyta</taxon>
        <taxon>Spermatophyta</taxon>
        <taxon>Magnoliopsida</taxon>
        <taxon>Liliopsida</taxon>
        <taxon>Poales</taxon>
        <taxon>Poaceae</taxon>
        <taxon>BOP clade</taxon>
        <taxon>Pooideae</taxon>
        <taxon>Poodae</taxon>
        <taxon>Poeae</taxon>
        <taxon>Poeae Chloroplast Group 1 (Aveneae type)</taxon>
        <taxon>Aveninae</taxon>
        <taxon>Avena</taxon>
    </lineage>
</organism>
<accession>A0ACD5X8W4</accession>
<reference evidence="1" key="1">
    <citation type="submission" date="2021-05" db="EMBL/GenBank/DDBJ databases">
        <authorList>
            <person name="Scholz U."/>
            <person name="Mascher M."/>
            <person name="Fiebig A."/>
        </authorList>
    </citation>
    <scope>NUCLEOTIDE SEQUENCE [LARGE SCALE GENOMIC DNA]</scope>
</reference>
<protein>
    <submittedName>
        <fullName evidence="1">Uncharacterized protein</fullName>
    </submittedName>
</protein>
<dbReference type="EnsemblPlants" id="AVESA.00010b.r2.4DG0758280.1">
    <property type="protein sequence ID" value="AVESA.00010b.r2.4DG0758280.1.CDS"/>
    <property type="gene ID" value="AVESA.00010b.r2.4DG0758280"/>
</dbReference>
<evidence type="ECO:0000313" key="1">
    <source>
        <dbReference type="EnsemblPlants" id="AVESA.00010b.r2.4DG0758280.1.CDS"/>
    </source>
</evidence>
<proteinExistence type="predicted"/>
<evidence type="ECO:0000313" key="2">
    <source>
        <dbReference type="Proteomes" id="UP001732700"/>
    </source>
</evidence>
<reference evidence="1" key="2">
    <citation type="submission" date="2025-09" db="UniProtKB">
        <authorList>
            <consortium name="EnsemblPlants"/>
        </authorList>
    </citation>
    <scope>IDENTIFICATION</scope>
</reference>